<comment type="caution">
    <text evidence="1">The sequence shown here is derived from an EMBL/GenBank/DDBJ whole genome shotgun (WGS) entry which is preliminary data.</text>
</comment>
<dbReference type="Proteomes" id="UP000077384">
    <property type="component" value="Unassembled WGS sequence"/>
</dbReference>
<dbReference type="GO" id="GO:0006508">
    <property type="term" value="P:proteolysis"/>
    <property type="evidence" value="ECO:0007669"/>
    <property type="project" value="InterPro"/>
</dbReference>
<organism evidence="1 3">
    <name type="scientific">Clostridium coskatii</name>
    <dbReference type="NCBI Taxonomy" id="1705578"/>
    <lineage>
        <taxon>Bacteria</taxon>
        <taxon>Bacillati</taxon>
        <taxon>Bacillota</taxon>
        <taxon>Clostridia</taxon>
        <taxon>Eubacteriales</taxon>
        <taxon>Clostridiaceae</taxon>
        <taxon>Clostridium</taxon>
    </lineage>
</organism>
<evidence type="ECO:0000313" key="1">
    <source>
        <dbReference type="EMBL" id="OAA85246.1"/>
    </source>
</evidence>
<dbReference type="PATRIC" id="fig|1705578.3.peg.3314"/>
<sequence length="315" mass="35944">MKSKSKKILITILIVSITLNVLLLSKLHNQPWNIHFTNANSRDNYFTIHNVKQAQSISKGKGIKVGILDHCFGYEYHKDLYAGAVDFMNSPYALNKSSEHGYWMASTLKEIAPECQVYVLNTAASSNEDKRVTAMINAIDWAIKNHIDILTYSQMPISDKNRKRFDAAVNKAVKNNIVTTFIHYDNPNNIWPEEMSDPRFSDKGQRKPDFSIFPYDYSDFRIDTYTAYEKLKNNVSTADGDDIPYFSVSSTSPVTAGFIAILKSINNKLTPDEYRQILKKTSYKTTFKDPFRLNTFQCSNVIDIGKAAAYIKENH</sequence>
<accession>A0A162KWY3</accession>
<gene>
    <name evidence="2" type="ORF">CLCOS_27710</name>
    <name evidence="1" type="ORF">WX73_03248</name>
</gene>
<evidence type="ECO:0000313" key="3">
    <source>
        <dbReference type="Proteomes" id="UP000077384"/>
    </source>
</evidence>
<dbReference type="EMBL" id="LITQ01000051">
    <property type="protein sequence ID" value="OAA85246.1"/>
    <property type="molecule type" value="Genomic_DNA"/>
</dbReference>
<dbReference type="InterPro" id="IPR036852">
    <property type="entry name" value="Peptidase_S8/S53_dom_sf"/>
</dbReference>
<dbReference type="AlphaFoldDB" id="A0A162KWY3"/>
<reference evidence="1 3" key="1">
    <citation type="journal article" date="2015" name="Biotechnol. Bioeng.">
        <title>Genome sequence and phenotypic characterization of Caulobacter segnis.</title>
        <authorList>
            <person name="Patel S."/>
            <person name="Fletcher B."/>
            <person name="Scott D.C."/>
            <person name="Ely B."/>
        </authorList>
    </citation>
    <scope>NUCLEOTIDE SEQUENCE [LARGE SCALE GENOMIC DNA]</scope>
    <source>
        <strain evidence="1 3">PS02</strain>
    </source>
</reference>
<dbReference type="Proteomes" id="UP000093694">
    <property type="component" value="Unassembled WGS sequence"/>
</dbReference>
<protein>
    <submittedName>
        <fullName evidence="1">Subtilase family protein</fullName>
    </submittedName>
</protein>
<dbReference type="RefSeq" id="WP_063602559.1">
    <property type="nucleotide sequence ID" value="NZ_LITQ01000051.1"/>
</dbReference>
<dbReference type="SUPFAM" id="SSF52743">
    <property type="entry name" value="Subtilisin-like"/>
    <property type="match status" value="1"/>
</dbReference>
<proteinExistence type="predicted"/>
<evidence type="ECO:0000313" key="4">
    <source>
        <dbReference type="Proteomes" id="UP000093694"/>
    </source>
</evidence>
<evidence type="ECO:0000313" key="2">
    <source>
        <dbReference type="EMBL" id="OBR92709.1"/>
    </source>
</evidence>
<dbReference type="GO" id="GO:0004252">
    <property type="term" value="F:serine-type endopeptidase activity"/>
    <property type="evidence" value="ECO:0007669"/>
    <property type="project" value="InterPro"/>
</dbReference>
<dbReference type="EMBL" id="LROR01000055">
    <property type="protein sequence ID" value="OBR92709.1"/>
    <property type="molecule type" value="Genomic_DNA"/>
</dbReference>
<name>A0A162KWY3_9CLOT</name>
<dbReference type="Gene3D" id="3.40.50.200">
    <property type="entry name" value="Peptidase S8/S53 domain"/>
    <property type="match status" value="1"/>
</dbReference>
<keyword evidence="4" id="KW-1185">Reference proteome</keyword>
<reference evidence="2 4" key="2">
    <citation type="journal article" date="2016" name="Front. Microbiol.">
        <title>Industrial Acetogenic Biocatalysts: A Comparative Metabolic and Genomic Analysis.</title>
        <authorList>
            <person name="Bengelsdorf F."/>
            <person name="Poehlein A."/>
            <person name="Sonja S."/>
            <person name="Erz C."/>
            <person name="Hummel T."/>
            <person name="Hoffmeister S."/>
            <person name="Daniel R."/>
            <person name="Durre P."/>
        </authorList>
    </citation>
    <scope>NUCLEOTIDE SEQUENCE [LARGE SCALE GENOMIC DNA]</scope>
    <source>
        <strain evidence="2 4">PTA-10522</strain>
    </source>
</reference>